<dbReference type="Proteomes" id="UP001320122">
    <property type="component" value="Unassembled WGS sequence"/>
</dbReference>
<keyword evidence="1" id="KW-0472">Membrane</keyword>
<name>A0ABS9AKV7_9GAMM</name>
<sequence length="78" mass="8724">MHDSIESSTTLARCHSRNVRHLARIVLVMLLPLACASTVAWDGLVEKQVFEMDAYTTVSGETWGTDFPLVTIRDFLAE</sequence>
<organism evidence="2 3">
    <name type="scientific">Billgrantia zhangzhouensis</name>
    <dbReference type="NCBI Taxonomy" id="2733481"/>
    <lineage>
        <taxon>Bacteria</taxon>
        <taxon>Pseudomonadati</taxon>
        <taxon>Pseudomonadota</taxon>
        <taxon>Gammaproteobacteria</taxon>
        <taxon>Oceanospirillales</taxon>
        <taxon>Halomonadaceae</taxon>
        <taxon>Billgrantia</taxon>
    </lineage>
</organism>
<reference evidence="2 3" key="1">
    <citation type="journal article" date="2021" name="Front. Microbiol.">
        <title>Aerobic Denitrification and Heterotrophic Sulfur Oxidation in the Genus Halomonas Revealed by Six Novel Species Characterizations and Genome-Based Analysis.</title>
        <authorList>
            <person name="Wang L."/>
            <person name="Shao Z."/>
        </authorList>
    </citation>
    <scope>NUCLEOTIDE SEQUENCE [LARGE SCALE GENOMIC DNA]</scope>
    <source>
        <strain evidence="2 3">MCCC 1A11036</strain>
    </source>
</reference>
<feature type="transmembrane region" description="Helical" evidence="1">
    <location>
        <begin position="21"/>
        <end position="41"/>
    </location>
</feature>
<dbReference type="EMBL" id="JABFTT010000022">
    <property type="protein sequence ID" value="MCE8022451.1"/>
    <property type="molecule type" value="Genomic_DNA"/>
</dbReference>
<gene>
    <name evidence="2" type="ORF">HOP51_20400</name>
</gene>
<evidence type="ECO:0000313" key="3">
    <source>
        <dbReference type="Proteomes" id="UP001320122"/>
    </source>
</evidence>
<keyword evidence="1" id="KW-1133">Transmembrane helix</keyword>
<accession>A0ABS9AKV7</accession>
<keyword evidence="1" id="KW-0812">Transmembrane</keyword>
<evidence type="ECO:0000313" key="2">
    <source>
        <dbReference type="EMBL" id="MCE8022451.1"/>
    </source>
</evidence>
<dbReference type="RefSeq" id="WP_234275717.1">
    <property type="nucleotide sequence ID" value="NZ_JABFTT010000022.1"/>
</dbReference>
<keyword evidence="3" id="KW-1185">Reference proteome</keyword>
<evidence type="ECO:0000256" key="1">
    <source>
        <dbReference type="SAM" id="Phobius"/>
    </source>
</evidence>
<protein>
    <submittedName>
        <fullName evidence="2">Uncharacterized protein</fullName>
    </submittedName>
</protein>
<proteinExistence type="predicted"/>
<comment type="caution">
    <text evidence="2">The sequence shown here is derived from an EMBL/GenBank/DDBJ whole genome shotgun (WGS) entry which is preliminary data.</text>
</comment>